<evidence type="ECO:0000313" key="1">
    <source>
        <dbReference type="EMBL" id="KAH3718809.1"/>
    </source>
</evidence>
<accession>A0A9D4C813</accession>
<protein>
    <submittedName>
        <fullName evidence="1">Uncharacterized protein</fullName>
    </submittedName>
</protein>
<evidence type="ECO:0000313" key="2">
    <source>
        <dbReference type="Proteomes" id="UP000828390"/>
    </source>
</evidence>
<organism evidence="1 2">
    <name type="scientific">Dreissena polymorpha</name>
    <name type="common">Zebra mussel</name>
    <name type="synonym">Mytilus polymorpha</name>
    <dbReference type="NCBI Taxonomy" id="45954"/>
    <lineage>
        <taxon>Eukaryota</taxon>
        <taxon>Metazoa</taxon>
        <taxon>Spiralia</taxon>
        <taxon>Lophotrochozoa</taxon>
        <taxon>Mollusca</taxon>
        <taxon>Bivalvia</taxon>
        <taxon>Autobranchia</taxon>
        <taxon>Heteroconchia</taxon>
        <taxon>Euheterodonta</taxon>
        <taxon>Imparidentia</taxon>
        <taxon>Neoheterodontei</taxon>
        <taxon>Myida</taxon>
        <taxon>Dreissenoidea</taxon>
        <taxon>Dreissenidae</taxon>
        <taxon>Dreissena</taxon>
    </lineage>
</organism>
<dbReference type="Proteomes" id="UP000828390">
    <property type="component" value="Unassembled WGS sequence"/>
</dbReference>
<gene>
    <name evidence="1" type="ORF">DPMN_061620</name>
</gene>
<proteinExistence type="predicted"/>
<dbReference type="AlphaFoldDB" id="A0A9D4C813"/>
<dbReference type="EMBL" id="JAIWYP010000013">
    <property type="protein sequence ID" value="KAH3718809.1"/>
    <property type="molecule type" value="Genomic_DNA"/>
</dbReference>
<comment type="caution">
    <text evidence="1">The sequence shown here is derived from an EMBL/GenBank/DDBJ whole genome shotgun (WGS) entry which is preliminary data.</text>
</comment>
<sequence>MSLVCRRSIDCCIISCKWRADIRTRPSPISYYFATLGHVVLHKIPSEIVHLKSQYHAHG</sequence>
<name>A0A9D4C813_DREPO</name>
<keyword evidence="2" id="KW-1185">Reference proteome</keyword>
<reference evidence="1" key="2">
    <citation type="submission" date="2020-11" db="EMBL/GenBank/DDBJ databases">
        <authorList>
            <person name="McCartney M.A."/>
            <person name="Auch B."/>
            <person name="Kono T."/>
            <person name="Mallez S."/>
            <person name="Becker A."/>
            <person name="Gohl D.M."/>
            <person name="Silverstein K.A.T."/>
            <person name="Koren S."/>
            <person name="Bechman K.B."/>
            <person name="Herman A."/>
            <person name="Abrahante J.E."/>
            <person name="Garbe J."/>
        </authorList>
    </citation>
    <scope>NUCLEOTIDE SEQUENCE</scope>
    <source>
        <strain evidence="1">Duluth1</strain>
        <tissue evidence="1">Whole animal</tissue>
    </source>
</reference>
<reference evidence="1" key="1">
    <citation type="journal article" date="2019" name="bioRxiv">
        <title>The Genome of the Zebra Mussel, Dreissena polymorpha: A Resource for Invasive Species Research.</title>
        <authorList>
            <person name="McCartney M.A."/>
            <person name="Auch B."/>
            <person name="Kono T."/>
            <person name="Mallez S."/>
            <person name="Zhang Y."/>
            <person name="Obille A."/>
            <person name="Becker A."/>
            <person name="Abrahante J.E."/>
            <person name="Garbe J."/>
            <person name="Badalamenti J.P."/>
            <person name="Herman A."/>
            <person name="Mangelson H."/>
            <person name="Liachko I."/>
            <person name="Sullivan S."/>
            <person name="Sone E.D."/>
            <person name="Koren S."/>
            <person name="Silverstein K.A.T."/>
            <person name="Beckman K.B."/>
            <person name="Gohl D.M."/>
        </authorList>
    </citation>
    <scope>NUCLEOTIDE SEQUENCE</scope>
    <source>
        <strain evidence="1">Duluth1</strain>
        <tissue evidence="1">Whole animal</tissue>
    </source>
</reference>